<dbReference type="PROSITE" id="PS51688">
    <property type="entry name" value="ICA"/>
    <property type="match status" value="1"/>
</dbReference>
<evidence type="ECO:0000313" key="4">
    <source>
        <dbReference type="EMBL" id="PSL32873.1"/>
    </source>
</evidence>
<protein>
    <submittedName>
        <fullName evidence="4">Trimeric autotransporter adhesin</fullName>
    </submittedName>
</protein>
<sequence length="379" mass="39873">MKHLKNAGRIALGAIALSLITHFSKAQVGIGTTTPQAKLHVHHGAIMSTTKNFDPAFDPFYDPQLPGDSIQFGLKWIYDKGALRAGGFREGKSDFDAPDVGLYSFASGYENSATGRAATAIGLQSMSTATGSFAVGFACKAFGSYSFVHGNQSKASGLNAVAMGNGAVADGNNSVAMGNGAVASGSNSVAIGNGSTNSKTGSFVLGYGTTTVKSNGNNEMAMAFTGGYRLYTDAMATVGVLLPSNGNAWQVTSDVNKKENFAPVNGEDVLNKIARMNLTSWNYKGQDPKTLRHYGPMAQDFYKAFGRDSYGTIGTDTTINQADFDGINLIAIQALAKRTEQLEKQNSDLLVELAEIKAQLAGNARTRGTGKRKGVIANR</sequence>
<evidence type="ECO:0000313" key="5">
    <source>
        <dbReference type="Proteomes" id="UP000241964"/>
    </source>
</evidence>
<organism evidence="4 5">
    <name type="scientific">Dyadobacter jiangsuensis</name>
    <dbReference type="NCBI Taxonomy" id="1591085"/>
    <lineage>
        <taxon>Bacteria</taxon>
        <taxon>Pseudomonadati</taxon>
        <taxon>Bacteroidota</taxon>
        <taxon>Cytophagia</taxon>
        <taxon>Cytophagales</taxon>
        <taxon>Spirosomataceae</taxon>
        <taxon>Dyadobacter</taxon>
    </lineage>
</organism>
<gene>
    <name evidence="4" type="ORF">CLV60_102592</name>
</gene>
<evidence type="ECO:0000256" key="2">
    <source>
        <dbReference type="SAM" id="SignalP"/>
    </source>
</evidence>
<dbReference type="InterPro" id="IPR030392">
    <property type="entry name" value="S74_ICA"/>
</dbReference>
<feature type="domain" description="Peptidase S74" evidence="3">
    <location>
        <begin position="253"/>
        <end position="346"/>
    </location>
</feature>
<feature type="chain" id="PRO_5015180162" evidence="2">
    <location>
        <begin position="27"/>
        <end position="379"/>
    </location>
</feature>
<keyword evidence="1" id="KW-0175">Coiled coil</keyword>
<evidence type="ECO:0000256" key="1">
    <source>
        <dbReference type="SAM" id="Coils"/>
    </source>
</evidence>
<feature type="signal peptide" evidence="2">
    <location>
        <begin position="1"/>
        <end position="26"/>
    </location>
</feature>
<dbReference type="InterPro" id="IPR008640">
    <property type="entry name" value="Adhesin_Head_dom"/>
</dbReference>
<keyword evidence="2" id="KW-0732">Signal</keyword>
<proteinExistence type="predicted"/>
<dbReference type="CDD" id="cd12820">
    <property type="entry name" value="LbR_YadA-like"/>
    <property type="match status" value="1"/>
</dbReference>
<dbReference type="SUPFAM" id="SSF101967">
    <property type="entry name" value="Adhesin YadA, collagen-binding domain"/>
    <property type="match status" value="1"/>
</dbReference>
<dbReference type="Pfam" id="PF13884">
    <property type="entry name" value="Peptidase_S74"/>
    <property type="match status" value="1"/>
</dbReference>
<dbReference type="EMBL" id="PYAS01000002">
    <property type="protein sequence ID" value="PSL32873.1"/>
    <property type="molecule type" value="Genomic_DNA"/>
</dbReference>
<keyword evidence="5" id="KW-1185">Reference proteome</keyword>
<comment type="caution">
    <text evidence="4">The sequence shown here is derived from an EMBL/GenBank/DDBJ whole genome shotgun (WGS) entry which is preliminary data.</text>
</comment>
<dbReference type="Pfam" id="PF05658">
    <property type="entry name" value="YadA_head"/>
    <property type="match status" value="3"/>
</dbReference>
<dbReference type="OrthoDB" id="940200at2"/>
<name>A0A2P8GFY5_9BACT</name>
<reference evidence="4 5" key="1">
    <citation type="submission" date="2018-03" db="EMBL/GenBank/DDBJ databases">
        <title>Genomic Encyclopedia of Archaeal and Bacterial Type Strains, Phase II (KMG-II): from individual species to whole genera.</title>
        <authorList>
            <person name="Goeker M."/>
        </authorList>
    </citation>
    <scope>NUCLEOTIDE SEQUENCE [LARGE SCALE GENOMIC DNA]</scope>
    <source>
        <strain evidence="4 5">DSM 29057</strain>
    </source>
</reference>
<dbReference type="InterPro" id="IPR011049">
    <property type="entry name" value="Serralysin-like_metalloprot_C"/>
</dbReference>
<dbReference type="GO" id="GO:0019867">
    <property type="term" value="C:outer membrane"/>
    <property type="evidence" value="ECO:0007669"/>
    <property type="project" value="InterPro"/>
</dbReference>
<feature type="coiled-coil region" evidence="1">
    <location>
        <begin position="332"/>
        <end position="359"/>
    </location>
</feature>
<accession>A0A2P8GFY5</accession>
<dbReference type="Proteomes" id="UP000241964">
    <property type="component" value="Unassembled WGS sequence"/>
</dbReference>
<evidence type="ECO:0000259" key="3">
    <source>
        <dbReference type="PROSITE" id="PS51688"/>
    </source>
</evidence>
<dbReference type="Gene3D" id="2.150.10.10">
    <property type="entry name" value="Serralysin-like metalloprotease, C-terminal"/>
    <property type="match status" value="1"/>
</dbReference>
<dbReference type="AlphaFoldDB" id="A0A2P8GFY5"/>